<evidence type="ECO:0000256" key="4">
    <source>
        <dbReference type="ARBA" id="ARBA00022525"/>
    </source>
</evidence>
<dbReference type="Proteomes" id="UP000019118">
    <property type="component" value="Unassembled WGS sequence"/>
</dbReference>
<dbReference type="AlphaFoldDB" id="A0AAR5PAL4"/>
<evidence type="ECO:0000256" key="9">
    <source>
        <dbReference type="ARBA" id="ARBA00023180"/>
    </source>
</evidence>
<name>A0AAR5PAL4_DENPD</name>
<evidence type="ECO:0000256" key="12">
    <source>
        <dbReference type="ARBA" id="ARBA00034074"/>
    </source>
</evidence>
<evidence type="ECO:0000256" key="7">
    <source>
        <dbReference type="ARBA" id="ARBA00022801"/>
    </source>
</evidence>
<proteinExistence type="inferred from homology"/>
<dbReference type="PANTHER" id="PTHR31884">
    <property type="entry name" value="POLYGALACTURONASE"/>
    <property type="match status" value="1"/>
</dbReference>
<feature type="chain" id="PRO_5043927530" description="endo-polygalacturonase" evidence="14">
    <location>
        <begin position="21"/>
        <end position="888"/>
    </location>
</feature>
<dbReference type="Pfam" id="PF00295">
    <property type="entry name" value="Glyco_hydro_28"/>
    <property type="match status" value="3"/>
</dbReference>
<dbReference type="InterPro" id="IPR012334">
    <property type="entry name" value="Pectin_lyas_fold"/>
</dbReference>
<evidence type="ECO:0000256" key="8">
    <source>
        <dbReference type="ARBA" id="ARBA00023157"/>
    </source>
</evidence>
<protein>
    <recommendedName>
        <fullName evidence="3">endo-polygalacturonase</fullName>
        <ecNumber evidence="3">3.2.1.15</ecNumber>
    </recommendedName>
</protein>
<evidence type="ECO:0000256" key="10">
    <source>
        <dbReference type="ARBA" id="ARBA00023295"/>
    </source>
</evidence>
<keyword evidence="9" id="KW-0325">Glycoprotein</keyword>
<evidence type="ECO:0000256" key="5">
    <source>
        <dbReference type="ARBA" id="ARBA00022729"/>
    </source>
</evidence>
<evidence type="ECO:0000256" key="3">
    <source>
        <dbReference type="ARBA" id="ARBA00012736"/>
    </source>
</evidence>
<reference evidence="15" key="2">
    <citation type="submission" date="2024-08" db="UniProtKB">
        <authorList>
            <consortium name="EnsemblMetazoa"/>
        </authorList>
    </citation>
    <scope>IDENTIFICATION</scope>
</reference>
<evidence type="ECO:0000256" key="13">
    <source>
        <dbReference type="RuleBase" id="RU361169"/>
    </source>
</evidence>
<evidence type="ECO:0000256" key="14">
    <source>
        <dbReference type="SAM" id="SignalP"/>
    </source>
</evidence>
<keyword evidence="10 13" id="KW-0326">Glycosidase</keyword>
<keyword evidence="16" id="KW-1185">Reference proteome</keyword>
<accession>A0AAR5PAL4</accession>
<sequence length="888" mass="97439">MSVWNISLWCLVLFLQQIFGWSGLKSRGEIKEGCTVTDFADIPFAIEECSVIVMGSFEVPGGQIMELNLRDDTTVIFAGNITFGHAEWEGPLVAINASNAIILSEDDVILDGQGQLYWDGLGEWGSPKPFFFVMQLHNSIMTKMHILNPPMHCAILSDSSNVELSDWVIDSEAGDGTPKAKNTDGFDVWNGTNIVIRNSYVFNQDDCVALRCGVNMLLEDMTCYHSYGLSLSVGFTTDSLEQNTLENVTIRNAFLSGGRQAIHIKTHVDGGPGLIRNVTYSNIEFEGVERYGVIIHENYQDPTNSTSPPDPKNNVPIVDLTLENIKGTTLDSAVPIYVLCAEEGCFDWKFNNIMIESINENNCTAAPEDIILQFRGIITFDYSERSDYLVMINGTNVVIDGEEDSILNGQGELYWDGKGTSGSKKPKFFALELHKSVMKNMNILNAPMHCAQLFNSTDVLLSGWLIDNQAGFQAPLGKNTDGFNVRNGSNIVIENSLVFNQDDCVALNSVFLNAKMSAWAVKFVALFLLVQGAIGRASVGKLQEGCEITEFSEVQVAVEICDVLILENIFVPAGKTLNLNLRDQATLYFRGTITFGYAEWEGPLVAINASNAVIEGEDGAVFNGQGELYWDGLGEWGSLKPKFFIMQLHNTVMSNMYILNSPQHNVILADSTNVKLVGWVADASAGAENTDVQAGHNTDGFVIINSTNILLQNSVIYNQDDCVVVCSGSNILVEDFICYGGHGLSISAGHDGENVELNTVYNVTFSDSVVTEGKNAIHVKTHVDGGDGRIEKVVYRNIQFQGASEYGINIQENYRNLPPNSTMPDQARNNIPITELQLINVVGSVDSSAVPIYIFCAEGGCFEWEFTEVVVTGTEANMCIYEPTEVIC</sequence>
<dbReference type="GO" id="GO:0071555">
    <property type="term" value="P:cell wall organization"/>
    <property type="evidence" value="ECO:0007669"/>
    <property type="project" value="UniProtKB-KW"/>
</dbReference>
<comment type="subcellular location">
    <subcellularLocation>
        <location evidence="1">Secreted</location>
    </subcellularLocation>
</comment>
<organism evidence="15 16">
    <name type="scientific">Dendroctonus ponderosae</name>
    <name type="common">Mountain pine beetle</name>
    <dbReference type="NCBI Taxonomy" id="77166"/>
    <lineage>
        <taxon>Eukaryota</taxon>
        <taxon>Metazoa</taxon>
        <taxon>Ecdysozoa</taxon>
        <taxon>Arthropoda</taxon>
        <taxon>Hexapoda</taxon>
        <taxon>Insecta</taxon>
        <taxon>Pterygota</taxon>
        <taxon>Neoptera</taxon>
        <taxon>Endopterygota</taxon>
        <taxon>Coleoptera</taxon>
        <taxon>Polyphaga</taxon>
        <taxon>Cucujiformia</taxon>
        <taxon>Curculionidae</taxon>
        <taxon>Scolytinae</taxon>
        <taxon>Dendroctonus</taxon>
    </lineage>
</organism>
<reference evidence="16" key="1">
    <citation type="journal article" date="2013" name="Genome Biol.">
        <title>Draft genome of the mountain pine beetle, Dendroctonus ponderosae Hopkins, a major forest pest.</title>
        <authorList>
            <person name="Keeling C.I."/>
            <person name="Yuen M.M."/>
            <person name="Liao N.Y."/>
            <person name="Docking T.R."/>
            <person name="Chan S.K."/>
            <person name="Taylor G.A."/>
            <person name="Palmquist D.L."/>
            <person name="Jackman S.D."/>
            <person name="Nguyen A."/>
            <person name="Li M."/>
            <person name="Henderson H."/>
            <person name="Janes J.K."/>
            <person name="Zhao Y."/>
            <person name="Pandoh P."/>
            <person name="Moore R."/>
            <person name="Sperling F.A."/>
            <person name="Huber D.P."/>
            <person name="Birol I."/>
            <person name="Jones S.J."/>
            <person name="Bohlmann J."/>
        </authorList>
    </citation>
    <scope>NUCLEOTIDE SEQUENCE</scope>
</reference>
<dbReference type="Gene3D" id="2.160.20.10">
    <property type="entry name" value="Single-stranded right-handed beta-helix, Pectin lyase-like"/>
    <property type="match status" value="3"/>
</dbReference>
<comment type="catalytic activity">
    <reaction evidence="12">
        <text>(1,4-alpha-D-galacturonosyl)n+m + H2O = (1,4-alpha-D-galacturonosyl)n + (1,4-alpha-D-galacturonosyl)m.</text>
        <dbReference type="EC" id="3.2.1.15"/>
    </reaction>
</comment>
<keyword evidence="11" id="KW-0961">Cell wall biogenesis/degradation</keyword>
<dbReference type="SMART" id="SM00710">
    <property type="entry name" value="PbH1"/>
    <property type="match status" value="10"/>
</dbReference>
<keyword evidence="5 14" id="KW-0732">Signal</keyword>
<dbReference type="EnsemblMetazoa" id="XM_019902157.1">
    <property type="protein sequence ID" value="XP_019757716.1"/>
    <property type="gene ID" value="LOC109536076"/>
</dbReference>
<dbReference type="GO" id="GO:0045490">
    <property type="term" value="P:pectin catabolic process"/>
    <property type="evidence" value="ECO:0007669"/>
    <property type="project" value="TreeGrafter"/>
</dbReference>
<evidence type="ECO:0000313" key="15">
    <source>
        <dbReference type="EnsemblMetazoa" id="XP_019757716.1"/>
    </source>
</evidence>
<dbReference type="InterPro" id="IPR050434">
    <property type="entry name" value="Glycosyl_hydrlase_28"/>
</dbReference>
<dbReference type="PANTHER" id="PTHR31884:SF9">
    <property type="entry name" value="ENDOPOLYGALACTURONASE D-RELATED"/>
    <property type="match status" value="1"/>
</dbReference>
<keyword evidence="7 13" id="KW-0378">Hydrolase</keyword>
<evidence type="ECO:0000313" key="16">
    <source>
        <dbReference type="Proteomes" id="UP000019118"/>
    </source>
</evidence>
<keyword evidence="4" id="KW-0964">Secreted</keyword>
<feature type="signal peptide" evidence="14">
    <location>
        <begin position="1"/>
        <end position="20"/>
    </location>
</feature>
<dbReference type="SUPFAM" id="SSF51126">
    <property type="entry name" value="Pectin lyase-like"/>
    <property type="match status" value="3"/>
</dbReference>
<evidence type="ECO:0000256" key="2">
    <source>
        <dbReference type="ARBA" id="ARBA00008834"/>
    </source>
</evidence>
<evidence type="ECO:0000256" key="1">
    <source>
        <dbReference type="ARBA" id="ARBA00004613"/>
    </source>
</evidence>
<dbReference type="GO" id="GO:0005576">
    <property type="term" value="C:extracellular region"/>
    <property type="evidence" value="ECO:0007669"/>
    <property type="project" value="UniProtKB-SubCell"/>
</dbReference>
<evidence type="ECO:0000256" key="11">
    <source>
        <dbReference type="ARBA" id="ARBA00023316"/>
    </source>
</evidence>
<comment type="similarity">
    <text evidence="2 13">Belongs to the glycosyl hydrolase 28 family.</text>
</comment>
<keyword evidence="6" id="KW-0677">Repeat</keyword>
<dbReference type="InterPro" id="IPR000743">
    <property type="entry name" value="Glyco_hydro_28"/>
</dbReference>
<dbReference type="InterPro" id="IPR006626">
    <property type="entry name" value="PbH1"/>
</dbReference>
<dbReference type="EC" id="3.2.1.15" evidence="3"/>
<dbReference type="GO" id="GO:0004650">
    <property type="term" value="F:polygalacturonase activity"/>
    <property type="evidence" value="ECO:0007669"/>
    <property type="project" value="UniProtKB-EC"/>
</dbReference>
<keyword evidence="8" id="KW-1015">Disulfide bond</keyword>
<evidence type="ECO:0000256" key="6">
    <source>
        <dbReference type="ARBA" id="ARBA00022737"/>
    </source>
</evidence>
<dbReference type="InterPro" id="IPR011050">
    <property type="entry name" value="Pectin_lyase_fold/virulence"/>
</dbReference>